<dbReference type="EMBL" id="CP108038">
    <property type="protein sequence ID" value="WUN90930.1"/>
    <property type="molecule type" value="Genomic_DNA"/>
</dbReference>
<evidence type="ECO:0000313" key="2">
    <source>
        <dbReference type="EMBL" id="WUN90930.1"/>
    </source>
</evidence>
<keyword evidence="3" id="KW-1185">Reference proteome</keyword>
<reference evidence="2" key="1">
    <citation type="submission" date="2022-10" db="EMBL/GenBank/DDBJ databases">
        <title>The complete genomes of actinobacterial strains from the NBC collection.</title>
        <authorList>
            <person name="Joergensen T.S."/>
            <person name="Alvarez Arevalo M."/>
            <person name="Sterndorff E.B."/>
            <person name="Faurdal D."/>
            <person name="Vuksanovic O."/>
            <person name="Mourched A.-S."/>
            <person name="Charusanti P."/>
            <person name="Shaw S."/>
            <person name="Blin K."/>
            <person name="Weber T."/>
        </authorList>
    </citation>
    <scope>NUCLEOTIDE SEQUENCE</scope>
    <source>
        <strain evidence="2">NBC_00302</strain>
    </source>
</reference>
<dbReference type="RefSeq" id="WP_060880189.1">
    <property type="nucleotide sequence ID" value="NZ_CP108038.1"/>
</dbReference>
<feature type="coiled-coil region" evidence="1">
    <location>
        <begin position="196"/>
        <end position="230"/>
    </location>
</feature>
<evidence type="ECO:0008006" key="4">
    <source>
        <dbReference type="Google" id="ProtNLM"/>
    </source>
</evidence>
<name>A0ABZ1R9A0_9ACTN</name>
<proteinExistence type="predicted"/>
<dbReference type="Proteomes" id="UP001432071">
    <property type="component" value="Chromosome"/>
</dbReference>
<gene>
    <name evidence="2" type="ORF">OHT53_34860</name>
</gene>
<evidence type="ECO:0000256" key="1">
    <source>
        <dbReference type="SAM" id="Coils"/>
    </source>
</evidence>
<accession>A0ABZ1R9A0</accession>
<organism evidence="2 3">
    <name type="scientific">Streptomyces bobili</name>
    <dbReference type="NCBI Taxonomy" id="67280"/>
    <lineage>
        <taxon>Bacteria</taxon>
        <taxon>Bacillati</taxon>
        <taxon>Actinomycetota</taxon>
        <taxon>Actinomycetes</taxon>
        <taxon>Kitasatosporales</taxon>
        <taxon>Streptomycetaceae</taxon>
        <taxon>Streptomyces</taxon>
    </lineage>
</organism>
<keyword evidence="1" id="KW-0175">Coiled coil</keyword>
<sequence>MNEIWVHIGTTNQAARLELKSVSGRSGLGVMQLCFKFEASCRHDASAQRPMWFEGKVSAFGLGSSSGYLGRLVVESSPVTLHSLAATTTFTLVVDLDHRQLQIIEEHRTGGVKFILEVTGTAMRDGSLERIGVGSIEYEVNQSNWAAILEQMQYRRLLLVELDAPDVNRSAEFAAALDYYRDAEKQYVKHEWRLTVEALRQTLAALVGKKADDEDEAADVTAAAKTLRKESMNTTVGYPPRAEQVRLALKFMCDLGAHPEVAGTEKHNAYSALLMVGGLLHSWQPVKPRISAQASAEKIEATQAAPATTV</sequence>
<protein>
    <recommendedName>
        <fullName evidence="4">ApeA N-terminal domain-containing protein</fullName>
    </recommendedName>
</protein>
<evidence type="ECO:0000313" key="3">
    <source>
        <dbReference type="Proteomes" id="UP001432071"/>
    </source>
</evidence>
<dbReference type="GeneID" id="93766276"/>